<dbReference type="Proteomes" id="UP001059672">
    <property type="component" value="Chromosome"/>
</dbReference>
<evidence type="ECO:0000256" key="1">
    <source>
        <dbReference type="ARBA" id="ARBA00001602"/>
    </source>
</evidence>
<evidence type="ECO:0000313" key="9">
    <source>
        <dbReference type="Proteomes" id="UP001059672"/>
    </source>
</evidence>
<accession>A0ABY5H3E0</accession>
<dbReference type="RefSeq" id="WP_255836959.1">
    <property type="nucleotide sequence ID" value="NZ_CP073346.1"/>
</dbReference>
<evidence type="ECO:0000256" key="5">
    <source>
        <dbReference type="ARBA" id="ARBA00023235"/>
    </source>
</evidence>
<dbReference type="HAMAP" id="MF_00258">
    <property type="entry name" value="Glu_racemase"/>
    <property type="match status" value="1"/>
</dbReference>
<dbReference type="EC" id="5.1.1.3" evidence="2 7"/>
<dbReference type="PROSITE" id="PS00924">
    <property type="entry name" value="ASP_GLU_RACEMASE_2"/>
    <property type="match status" value="1"/>
</dbReference>
<dbReference type="GO" id="GO:0008881">
    <property type="term" value="F:glutamate racemase activity"/>
    <property type="evidence" value="ECO:0007669"/>
    <property type="project" value="UniProtKB-EC"/>
</dbReference>
<dbReference type="Pfam" id="PF01177">
    <property type="entry name" value="Asp_Glu_race"/>
    <property type="match status" value="1"/>
</dbReference>
<proteinExistence type="inferred from homology"/>
<dbReference type="InterPro" id="IPR001920">
    <property type="entry name" value="Asp/Glu_race"/>
</dbReference>
<keyword evidence="9" id="KW-1185">Reference proteome</keyword>
<dbReference type="InterPro" id="IPR015942">
    <property type="entry name" value="Asp/Glu/hydantoin_racemase"/>
</dbReference>
<evidence type="ECO:0000256" key="4">
    <source>
        <dbReference type="ARBA" id="ARBA00022984"/>
    </source>
</evidence>
<comment type="function">
    <text evidence="7">Provides the (R)-glutamate required for cell wall biosynthesis.</text>
</comment>
<dbReference type="Gene3D" id="3.40.50.1860">
    <property type="match status" value="2"/>
</dbReference>
<evidence type="ECO:0000313" key="8">
    <source>
        <dbReference type="EMBL" id="UTW06382.1"/>
    </source>
</evidence>
<dbReference type="EMBL" id="CP073346">
    <property type="protein sequence ID" value="UTW06382.1"/>
    <property type="molecule type" value="Genomic_DNA"/>
</dbReference>
<feature type="active site" description="Proton donor/acceptor" evidence="7">
    <location>
        <position position="74"/>
    </location>
</feature>
<keyword evidence="3 7" id="KW-0133">Cell shape</keyword>
<evidence type="ECO:0000256" key="3">
    <source>
        <dbReference type="ARBA" id="ARBA00022960"/>
    </source>
</evidence>
<protein>
    <recommendedName>
        <fullName evidence="2 7">Glutamate racemase</fullName>
        <ecNumber evidence="2 7">5.1.1.3</ecNumber>
    </recommendedName>
</protein>
<organism evidence="8 9">
    <name type="scientific">Pseudomonas benzenivorans</name>
    <dbReference type="NCBI Taxonomy" id="556533"/>
    <lineage>
        <taxon>Bacteria</taxon>
        <taxon>Pseudomonadati</taxon>
        <taxon>Pseudomonadota</taxon>
        <taxon>Gammaproteobacteria</taxon>
        <taxon>Pseudomonadales</taxon>
        <taxon>Pseudomonadaceae</taxon>
        <taxon>Pseudomonas</taxon>
    </lineage>
</organism>
<dbReference type="PANTHER" id="PTHR21198">
    <property type="entry name" value="GLUTAMATE RACEMASE"/>
    <property type="match status" value="1"/>
</dbReference>
<keyword evidence="6 7" id="KW-0961">Cell wall biogenesis/degradation</keyword>
<evidence type="ECO:0000256" key="6">
    <source>
        <dbReference type="ARBA" id="ARBA00023316"/>
    </source>
</evidence>
<reference evidence="8" key="1">
    <citation type="submission" date="2021-04" db="EMBL/GenBank/DDBJ databases">
        <title>Oceanospirillales bacteria with DddD are important DMSP degraders in coastal seawater.</title>
        <authorList>
            <person name="Liu J."/>
        </authorList>
    </citation>
    <scope>NUCLEOTIDE SEQUENCE</scope>
    <source>
        <strain evidence="8">D13-4</strain>
    </source>
</reference>
<dbReference type="InterPro" id="IPR004391">
    <property type="entry name" value="Glu_race"/>
</dbReference>
<name>A0ABY5H3E0_9PSED</name>
<comment type="catalytic activity">
    <reaction evidence="1 7">
        <text>L-glutamate = D-glutamate</text>
        <dbReference type="Rhea" id="RHEA:12813"/>
        <dbReference type="ChEBI" id="CHEBI:29985"/>
        <dbReference type="ChEBI" id="CHEBI:29986"/>
        <dbReference type="EC" id="5.1.1.3"/>
    </reaction>
</comment>
<dbReference type="PANTHER" id="PTHR21198:SF2">
    <property type="entry name" value="GLUTAMATE RACEMASE"/>
    <property type="match status" value="1"/>
</dbReference>
<keyword evidence="4 7" id="KW-0573">Peptidoglycan synthesis</keyword>
<feature type="binding site" evidence="7">
    <location>
        <begin position="11"/>
        <end position="12"/>
    </location>
    <ligand>
        <name>substrate</name>
    </ligand>
</feature>
<dbReference type="InterPro" id="IPR033134">
    <property type="entry name" value="Asp/Glu_racemase_AS_2"/>
</dbReference>
<dbReference type="SUPFAM" id="SSF53681">
    <property type="entry name" value="Aspartate/glutamate racemase"/>
    <property type="match status" value="2"/>
</dbReference>
<comment type="pathway">
    <text evidence="7">Cell wall biogenesis; peptidoglycan biosynthesis.</text>
</comment>
<evidence type="ECO:0000256" key="7">
    <source>
        <dbReference type="HAMAP-Rule" id="MF_00258"/>
    </source>
</evidence>
<dbReference type="NCBIfam" id="TIGR00067">
    <property type="entry name" value="glut_race"/>
    <property type="match status" value="1"/>
</dbReference>
<feature type="binding site" evidence="7">
    <location>
        <begin position="185"/>
        <end position="186"/>
    </location>
    <ligand>
        <name>substrate</name>
    </ligand>
</feature>
<comment type="similarity">
    <text evidence="7">Belongs to the aspartate/glutamate racemases family.</text>
</comment>
<feature type="binding site" evidence="7">
    <location>
        <begin position="43"/>
        <end position="44"/>
    </location>
    <ligand>
        <name>substrate</name>
    </ligand>
</feature>
<feature type="active site" description="Proton donor/acceptor" evidence="7">
    <location>
        <position position="184"/>
    </location>
</feature>
<evidence type="ECO:0000256" key="2">
    <source>
        <dbReference type="ARBA" id="ARBA00013090"/>
    </source>
</evidence>
<sequence>MSASRPVGVLDSGVGGLSLLRDIRRELPHEDLLYVADSACAPYGDRSTAWIARRSARIIEFLVAQGCKAVVIACNTITAVAVGALREAFDIPIIAIEPAIKPAVALTRSGVIAVMATSRTLQSDSLHRLRRRHGAGVEVLFVPCPGLADRVEAIDLDSAELHAQLHTLLSPALRKGADTLVLGCTHYPFLIDSIARVAGAGVRIVDPSPAVAAEVRRRLHEQGLLRRRVELGIDSVWTSAATDQARDTIGALLDQHLEVRQLPPLGRD</sequence>
<feature type="binding site" evidence="7">
    <location>
        <begin position="75"/>
        <end position="76"/>
    </location>
    <ligand>
        <name>substrate</name>
    </ligand>
</feature>
<keyword evidence="5 7" id="KW-0413">Isomerase</keyword>
<gene>
    <name evidence="7 8" type="primary">murI</name>
    <name evidence="8" type="ORF">KDW96_14440</name>
</gene>